<dbReference type="Proteomes" id="UP000571084">
    <property type="component" value="Unassembled WGS sequence"/>
</dbReference>
<comment type="caution">
    <text evidence="1">The sequence shown here is derived from an EMBL/GenBank/DDBJ whole genome shotgun (WGS) entry which is preliminary data.</text>
</comment>
<dbReference type="EMBL" id="JACHHQ010000015">
    <property type="protein sequence ID" value="MBB5202487.1"/>
    <property type="molecule type" value="Genomic_DNA"/>
</dbReference>
<dbReference type="PANTHER" id="PTHR33803:SF3">
    <property type="entry name" value="BLL1974 PROTEIN"/>
    <property type="match status" value="1"/>
</dbReference>
<reference evidence="1 2" key="1">
    <citation type="submission" date="2020-08" db="EMBL/GenBank/DDBJ databases">
        <title>Genomic Encyclopedia of Type Strains, Phase IV (KMG-IV): sequencing the most valuable type-strain genomes for metagenomic binning, comparative biology and taxonomic classification.</title>
        <authorList>
            <person name="Goeker M."/>
        </authorList>
    </citation>
    <scope>NUCLEOTIDE SEQUENCE [LARGE SCALE GENOMIC DNA]</scope>
    <source>
        <strain evidence="1 2">DSM 23240</strain>
    </source>
</reference>
<dbReference type="PANTHER" id="PTHR33803">
    <property type="entry name" value="IS1478 TRANSPOSASE"/>
    <property type="match status" value="1"/>
</dbReference>
<feature type="non-terminal residue" evidence="1">
    <location>
        <position position="1"/>
    </location>
</feature>
<name>A0A840RV42_9BURK</name>
<evidence type="ECO:0000313" key="2">
    <source>
        <dbReference type="Proteomes" id="UP000571084"/>
    </source>
</evidence>
<protein>
    <submittedName>
        <fullName evidence="1">IS5 family transposase</fullName>
    </submittedName>
</protein>
<evidence type="ECO:0000313" key="1">
    <source>
        <dbReference type="EMBL" id="MBB5202487.1"/>
    </source>
</evidence>
<keyword evidence="2" id="KW-1185">Reference proteome</keyword>
<proteinExistence type="predicted"/>
<sequence>RIQRILTQKRHDKNKLYALHAPQVECISKGKGKARKPFEFGVKLSIVSTHKEGLVIGARSMPGNPYDDHTL</sequence>
<accession>A0A840RV42</accession>
<dbReference type="AlphaFoldDB" id="A0A840RV42"/>
<organism evidence="1 2">
    <name type="scientific">Glaciimonas immobilis</name>
    <dbReference type="NCBI Taxonomy" id="728004"/>
    <lineage>
        <taxon>Bacteria</taxon>
        <taxon>Pseudomonadati</taxon>
        <taxon>Pseudomonadota</taxon>
        <taxon>Betaproteobacteria</taxon>
        <taxon>Burkholderiales</taxon>
        <taxon>Oxalobacteraceae</taxon>
        <taxon>Glaciimonas</taxon>
    </lineage>
</organism>
<gene>
    <name evidence="1" type="ORF">HNR39_004351</name>
</gene>